<comment type="function">
    <text evidence="1">Required for arbuscular mycorrhiza (AM) development during AM symbiosis with AM fungi (e.g. Glomeromycota intraradices).</text>
</comment>
<dbReference type="InterPro" id="IPR015500">
    <property type="entry name" value="Peptidase_S8_subtilisin-rel"/>
</dbReference>
<evidence type="ECO:0000256" key="12">
    <source>
        <dbReference type="PROSITE-ProRule" id="PRU01240"/>
    </source>
</evidence>
<evidence type="ECO:0000256" key="10">
    <source>
        <dbReference type="ARBA" id="ARBA00023180"/>
    </source>
</evidence>
<sequence length="785" mass="83721">MLEIFITHRLLLFVEASRATMIIIRTFLFFLVIMATTKIALMEEQTYIIHMDKTKITDSDHQQYYQAVIDSITKLSSQEEEEENKTPTPQLLYIYETAISGFAAKLSTNQLKSLNQVDGFLFATPDELLSLHTTHTPQFLGLQNGKGLWSASNSASDVIVGLVDTGIWPEHVSFQDSGMSRVPSRWKGTCEEGTRFSFSNCNKKLIGARAFVQGYEAIVGRVNETVDYRSPRDSNGHGTHTASTAAGNFVNQASLFGLAKGSASGMKYTARIAAYKACWTLGCANSDVMAAIESAVADGVDILSLSLGGVSKPYYKDNIAIASFGAIQHGVSVSCSAGNSGPSRSSVSNAAPWIMTVAASYSDRSFPTAVKLGDGQIFEGSSLYSGKKTKQLPLVYNRTAGSQGAEYCFEGSLVKKLVKGKIVVCEGGIYSQTGVGEKVKKAGGAGMLLLNSEDEGEELLADAHILPATSLGASAAKAIRKYVGSAKKPSALIVFQGTVYGNTAPVMAAFSSRGPNSAGPDVIKPDVTAPGVDILAAWPPNISPSMLESDNRSVLFNIISGTSMSCPHVSGLASLLKSVHRDWSPAAIKSALMTTAYTLNNKGAPIADIGSTSTSKSATPFAFGSGHVDPENAADPGLVYDITAEDYLFYLCSLSYNSSQIALFSSGVNFTCPKNAVLQPGDLNYPSFSVLFSKDARNMSVTYKRTVKNVGKIPSTYAVQVKEPTGVSVTVEPRSLRFKKMGEKLSYKVSFVALGGPTLTNSSFGTLTWVSGKYRVGSPIAVTWL</sequence>
<evidence type="ECO:0000256" key="14">
    <source>
        <dbReference type="SAM" id="Phobius"/>
    </source>
</evidence>
<keyword evidence="9 12" id="KW-0720">Serine protease</keyword>
<dbReference type="Gramene" id="ONI22797">
    <property type="protein sequence ID" value="ONI22797"/>
    <property type="gene ID" value="PRUPE_2G152000"/>
</dbReference>
<dbReference type="SMR" id="A0A251QG51"/>
<evidence type="ECO:0000256" key="9">
    <source>
        <dbReference type="ARBA" id="ARBA00022825"/>
    </source>
</evidence>
<dbReference type="Pfam" id="PF05922">
    <property type="entry name" value="Inhibitor_I9"/>
    <property type="match status" value="1"/>
</dbReference>
<name>A0A251QG51_PRUPE</name>
<dbReference type="InterPro" id="IPR036852">
    <property type="entry name" value="Peptidase_S8/S53_dom_sf"/>
</dbReference>
<dbReference type="FunFam" id="2.60.40.2310:FF:000001">
    <property type="entry name" value="Subtilisin-like protease SBT1.5"/>
    <property type="match status" value="1"/>
</dbReference>
<dbReference type="PANTHER" id="PTHR10795">
    <property type="entry name" value="PROPROTEIN CONVERTASE SUBTILISIN/KEXIN"/>
    <property type="match status" value="1"/>
</dbReference>
<evidence type="ECO:0000256" key="7">
    <source>
        <dbReference type="ARBA" id="ARBA00022729"/>
    </source>
</evidence>
<gene>
    <name evidence="19" type="ORF">PRUPE_2G152000</name>
</gene>
<dbReference type="InterPro" id="IPR034197">
    <property type="entry name" value="Peptidases_S8_3"/>
</dbReference>
<dbReference type="SUPFAM" id="SSF52743">
    <property type="entry name" value="Subtilisin-like"/>
    <property type="match status" value="1"/>
</dbReference>
<evidence type="ECO:0000256" key="13">
    <source>
        <dbReference type="RuleBase" id="RU003355"/>
    </source>
</evidence>
<keyword evidence="20" id="KW-1185">Reference proteome</keyword>
<evidence type="ECO:0000256" key="1">
    <source>
        <dbReference type="ARBA" id="ARBA00002076"/>
    </source>
</evidence>
<feature type="active site" description="Charge relay system" evidence="11 12">
    <location>
        <position position="563"/>
    </location>
</feature>
<dbReference type="Pfam" id="PF00082">
    <property type="entry name" value="Peptidase_S8"/>
    <property type="match status" value="1"/>
</dbReference>
<dbReference type="PRINTS" id="PR00723">
    <property type="entry name" value="SUBTILISIN"/>
</dbReference>
<proteinExistence type="inferred from homology"/>
<dbReference type="InterPro" id="IPR045051">
    <property type="entry name" value="SBT"/>
</dbReference>
<evidence type="ECO:0000259" key="17">
    <source>
        <dbReference type="Pfam" id="PF05922"/>
    </source>
</evidence>
<keyword evidence="14" id="KW-0472">Membrane</keyword>
<feature type="active site" description="Charge relay system" evidence="11 12">
    <location>
        <position position="164"/>
    </location>
</feature>
<dbReference type="Gene3D" id="3.40.50.200">
    <property type="entry name" value="Peptidase S8/S53 domain"/>
    <property type="match status" value="1"/>
</dbReference>
<dbReference type="InterPro" id="IPR037045">
    <property type="entry name" value="S8pro/Inhibitor_I9_sf"/>
</dbReference>
<comment type="subcellular location">
    <subcellularLocation>
        <location evidence="2">Secreted</location>
        <location evidence="2">Extracellular space</location>
        <location evidence="2">Apoplast</location>
    </subcellularLocation>
</comment>
<comment type="similarity">
    <text evidence="3 12 13">Belongs to the peptidase S8 family.</text>
</comment>
<dbReference type="GO" id="GO:0005576">
    <property type="term" value="C:extracellular region"/>
    <property type="evidence" value="ECO:0000318"/>
    <property type="project" value="GO_Central"/>
</dbReference>
<evidence type="ECO:0000256" key="3">
    <source>
        <dbReference type="ARBA" id="ARBA00011073"/>
    </source>
</evidence>
<dbReference type="FunFam" id="3.50.30.30:FF:000005">
    <property type="entry name" value="subtilisin-like protease SBT1.5"/>
    <property type="match status" value="1"/>
</dbReference>
<dbReference type="eggNOG" id="ENOG502QPRW">
    <property type="taxonomic scope" value="Eukaryota"/>
</dbReference>
<feature type="transmembrane region" description="Helical" evidence="14">
    <location>
        <begin position="21"/>
        <end position="41"/>
    </location>
</feature>
<keyword evidence="7" id="KW-0732">Signal</keyword>
<keyword evidence="4" id="KW-0052">Apoplast</keyword>
<dbReference type="OrthoDB" id="206201at2759"/>
<evidence type="ECO:0000256" key="6">
    <source>
        <dbReference type="ARBA" id="ARBA00022670"/>
    </source>
</evidence>
<dbReference type="InterPro" id="IPR023828">
    <property type="entry name" value="Peptidase_S8_Ser-AS"/>
</dbReference>
<dbReference type="InterPro" id="IPR023827">
    <property type="entry name" value="Peptidase_S8_Asp-AS"/>
</dbReference>
<evidence type="ECO:0000313" key="19">
    <source>
        <dbReference type="EMBL" id="ONI22797.1"/>
    </source>
</evidence>
<keyword evidence="5" id="KW-0964">Secreted</keyword>
<dbReference type="GO" id="GO:0006508">
    <property type="term" value="P:proteolysis"/>
    <property type="evidence" value="ECO:0000318"/>
    <property type="project" value="GO_Central"/>
</dbReference>
<feature type="domain" description="Inhibitor I9" evidence="17">
    <location>
        <begin position="46"/>
        <end position="132"/>
    </location>
</feature>
<organism evidence="19 20">
    <name type="scientific">Prunus persica</name>
    <name type="common">Peach</name>
    <name type="synonym">Amygdalus persica</name>
    <dbReference type="NCBI Taxonomy" id="3760"/>
    <lineage>
        <taxon>Eukaryota</taxon>
        <taxon>Viridiplantae</taxon>
        <taxon>Streptophyta</taxon>
        <taxon>Embryophyta</taxon>
        <taxon>Tracheophyta</taxon>
        <taxon>Spermatophyta</taxon>
        <taxon>Magnoliopsida</taxon>
        <taxon>eudicotyledons</taxon>
        <taxon>Gunneridae</taxon>
        <taxon>Pentapetalae</taxon>
        <taxon>rosids</taxon>
        <taxon>fabids</taxon>
        <taxon>Rosales</taxon>
        <taxon>Rosaceae</taxon>
        <taxon>Amygdaloideae</taxon>
        <taxon>Amygdaleae</taxon>
        <taxon>Prunus</taxon>
    </lineage>
</organism>
<evidence type="ECO:0000256" key="2">
    <source>
        <dbReference type="ARBA" id="ARBA00004271"/>
    </source>
</evidence>
<feature type="domain" description="PA" evidence="16">
    <location>
        <begin position="391"/>
        <end position="479"/>
    </location>
</feature>
<evidence type="ECO:0000256" key="5">
    <source>
        <dbReference type="ARBA" id="ARBA00022525"/>
    </source>
</evidence>
<evidence type="ECO:0000259" key="16">
    <source>
        <dbReference type="Pfam" id="PF02225"/>
    </source>
</evidence>
<dbReference type="CDD" id="cd04852">
    <property type="entry name" value="Peptidases_S8_3"/>
    <property type="match status" value="1"/>
</dbReference>
<dbReference type="Pfam" id="PF02225">
    <property type="entry name" value="PA"/>
    <property type="match status" value="1"/>
</dbReference>
<dbReference type="PROSITE" id="PS00136">
    <property type="entry name" value="SUBTILASE_ASP"/>
    <property type="match status" value="1"/>
</dbReference>
<dbReference type="Pfam" id="PF17766">
    <property type="entry name" value="fn3_6"/>
    <property type="match status" value="1"/>
</dbReference>
<dbReference type="Gene3D" id="3.50.30.30">
    <property type="match status" value="1"/>
</dbReference>
<evidence type="ECO:0000259" key="15">
    <source>
        <dbReference type="Pfam" id="PF00082"/>
    </source>
</evidence>
<dbReference type="PROSITE" id="PS51892">
    <property type="entry name" value="SUBTILASE"/>
    <property type="match status" value="1"/>
</dbReference>
<feature type="domain" description="Subtilisin-like protease fibronectin type-III" evidence="18">
    <location>
        <begin position="682"/>
        <end position="782"/>
    </location>
</feature>
<evidence type="ECO:0000259" key="18">
    <source>
        <dbReference type="Pfam" id="PF17766"/>
    </source>
</evidence>
<evidence type="ECO:0000256" key="11">
    <source>
        <dbReference type="PIRSR" id="PIRSR615500-1"/>
    </source>
</evidence>
<dbReference type="GO" id="GO:0048046">
    <property type="term" value="C:apoplast"/>
    <property type="evidence" value="ECO:0007669"/>
    <property type="project" value="UniProtKB-SubCell"/>
</dbReference>
<dbReference type="Proteomes" id="UP000006882">
    <property type="component" value="Chromosome G2"/>
</dbReference>
<protein>
    <recommendedName>
        <fullName evidence="21">Subtilisin-like protease SBT1.1</fullName>
    </recommendedName>
</protein>
<dbReference type="InterPro" id="IPR041469">
    <property type="entry name" value="Subtilisin-like_FN3"/>
</dbReference>
<dbReference type="GO" id="GO:0009610">
    <property type="term" value="P:response to symbiotic fungus"/>
    <property type="evidence" value="ECO:0007669"/>
    <property type="project" value="UniProtKB-ARBA"/>
</dbReference>
<keyword evidence="14" id="KW-1133">Transmembrane helix</keyword>
<keyword evidence="6 12" id="KW-0645">Protease</keyword>
<dbReference type="GO" id="GO:0004252">
    <property type="term" value="F:serine-type endopeptidase activity"/>
    <property type="evidence" value="ECO:0000318"/>
    <property type="project" value="GO_Central"/>
</dbReference>
<dbReference type="GO" id="GO:0009609">
    <property type="term" value="P:response to symbiotic bacterium"/>
    <property type="evidence" value="ECO:0007669"/>
    <property type="project" value="UniProtKB-ARBA"/>
</dbReference>
<evidence type="ECO:0000256" key="4">
    <source>
        <dbReference type="ARBA" id="ARBA00022523"/>
    </source>
</evidence>
<keyword evidence="10" id="KW-0325">Glycoprotein</keyword>
<evidence type="ECO:0008006" key="21">
    <source>
        <dbReference type="Google" id="ProtNLM"/>
    </source>
</evidence>
<evidence type="ECO:0000313" key="20">
    <source>
        <dbReference type="Proteomes" id="UP000006882"/>
    </source>
</evidence>
<dbReference type="CDD" id="cd02120">
    <property type="entry name" value="PA_subtilisin_like"/>
    <property type="match status" value="1"/>
</dbReference>
<dbReference type="InterPro" id="IPR010259">
    <property type="entry name" value="S8pro/Inhibitor_I9"/>
</dbReference>
<dbReference type="Gene3D" id="3.30.70.80">
    <property type="entry name" value="Peptidase S8 propeptide/proteinase inhibitor I9"/>
    <property type="match status" value="1"/>
</dbReference>
<accession>A0A251QG51</accession>
<dbReference type="PROSITE" id="PS00138">
    <property type="entry name" value="SUBTILASE_SER"/>
    <property type="match status" value="1"/>
</dbReference>
<feature type="domain" description="Peptidase S8/S53" evidence="15">
    <location>
        <begin position="156"/>
        <end position="625"/>
    </location>
</feature>
<dbReference type="FunFam" id="3.40.50.200:FF:000006">
    <property type="entry name" value="Subtilisin-like protease SBT1.5"/>
    <property type="match status" value="1"/>
</dbReference>
<dbReference type="Gene3D" id="2.60.40.2310">
    <property type="match status" value="1"/>
</dbReference>
<dbReference type="InterPro" id="IPR000209">
    <property type="entry name" value="Peptidase_S8/S53_dom"/>
</dbReference>
<feature type="active site" description="Charge relay system" evidence="11 12">
    <location>
        <position position="237"/>
    </location>
</feature>
<reference evidence="19 20" key="1">
    <citation type="journal article" date="2013" name="Nat. Genet.">
        <title>The high-quality draft genome of peach (Prunus persica) identifies unique patterns of genetic diversity, domestication and genome evolution.</title>
        <authorList>
            <consortium name="International Peach Genome Initiative"/>
            <person name="Verde I."/>
            <person name="Abbott A.G."/>
            <person name="Scalabrin S."/>
            <person name="Jung S."/>
            <person name="Shu S."/>
            <person name="Marroni F."/>
            <person name="Zhebentyayeva T."/>
            <person name="Dettori M.T."/>
            <person name="Grimwood J."/>
            <person name="Cattonaro F."/>
            <person name="Zuccolo A."/>
            <person name="Rossini L."/>
            <person name="Jenkins J."/>
            <person name="Vendramin E."/>
            <person name="Meisel L.A."/>
            <person name="Decroocq V."/>
            <person name="Sosinski B."/>
            <person name="Prochnik S."/>
            <person name="Mitros T."/>
            <person name="Policriti A."/>
            <person name="Cipriani G."/>
            <person name="Dondini L."/>
            <person name="Ficklin S."/>
            <person name="Goodstein D.M."/>
            <person name="Xuan P."/>
            <person name="Del Fabbro C."/>
            <person name="Aramini V."/>
            <person name="Copetti D."/>
            <person name="Gonzalez S."/>
            <person name="Horner D.S."/>
            <person name="Falchi R."/>
            <person name="Lucas S."/>
            <person name="Mica E."/>
            <person name="Maldonado J."/>
            <person name="Lazzari B."/>
            <person name="Bielenberg D."/>
            <person name="Pirona R."/>
            <person name="Miculan M."/>
            <person name="Barakat A."/>
            <person name="Testolin R."/>
            <person name="Stella A."/>
            <person name="Tartarini S."/>
            <person name="Tonutti P."/>
            <person name="Arus P."/>
            <person name="Orellana A."/>
            <person name="Wells C."/>
            <person name="Main D."/>
            <person name="Vizzotto G."/>
            <person name="Silva H."/>
            <person name="Salamini F."/>
            <person name="Schmutz J."/>
            <person name="Morgante M."/>
            <person name="Rokhsar D.S."/>
        </authorList>
    </citation>
    <scope>NUCLEOTIDE SEQUENCE [LARGE SCALE GENOMIC DNA]</scope>
    <source>
        <strain evidence="20">cv. Nemared</strain>
    </source>
</reference>
<keyword evidence="14" id="KW-0812">Transmembrane</keyword>
<dbReference type="InterPro" id="IPR003137">
    <property type="entry name" value="PA_domain"/>
</dbReference>
<dbReference type="EMBL" id="CM007652">
    <property type="protein sequence ID" value="ONI22797.1"/>
    <property type="molecule type" value="Genomic_DNA"/>
</dbReference>
<keyword evidence="8 12" id="KW-0378">Hydrolase</keyword>
<evidence type="ECO:0000256" key="8">
    <source>
        <dbReference type="ARBA" id="ARBA00022801"/>
    </source>
</evidence>
<dbReference type="AlphaFoldDB" id="A0A251QG51"/>